<keyword evidence="3" id="KW-1185">Reference proteome</keyword>
<dbReference type="InterPro" id="IPR045142">
    <property type="entry name" value="BCAS3-like"/>
</dbReference>
<reference evidence="2 3" key="1">
    <citation type="submission" date="2023-09" db="EMBL/GenBank/DDBJ databases">
        <title>Pangenome analysis of Batrachochytrium dendrobatidis and related Chytrids.</title>
        <authorList>
            <person name="Yacoub M.N."/>
            <person name="Stajich J.E."/>
            <person name="James T.Y."/>
        </authorList>
    </citation>
    <scope>NUCLEOTIDE SEQUENCE [LARGE SCALE GENOMIC DNA]</scope>
    <source>
        <strain evidence="2 3">JEL0888</strain>
    </source>
</reference>
<feature type="compositionally biased region" description="Low complexity" evidence="1">
    <location>
        <begin position="561"/>
        <end position="580"/>
    </location>
</feature>
<feature type="region of interest" description="Disordered" evidence="1">
    <location>
        <begin position="189"/>
        <end position="235"/>
    </location>
</feature>
<dbReference type="InterPro" id="IPR015943">
    <property type="entry name" value="WD40/YVTN_repeat-like_dom_sf"/>
</dbReference>
<dbReference type="InterPro" id="IPR001680">
    <property type="entry name" value="WD40_rpt"/>
</dbReference>
<evidence type="ECO:0000313" key="2">
    <source>
        <dbReference type="EMBL" id="KAL2914881.1"/>
    </source>
</evidence>
<feature type="compositionally biased region" description="Basic and acidic residues" evidence="1">
    <location>
        <begin position="211"/>
        <end position="235"/>
    </location>
</feature>
<dbReference type="SMART" id="SM00320">
    <property type="entry name" value="WD40"/>
    <property type="match status" value="2"/>
</dbReference>
<feature type="region of interest" description="Disordered" evidence="1">
    <location>
        <begin position="561"/>
        <end position="581"/>
    </location>
</feature>
<comment type="caution">
    <text evidence="2">The sequence shown here is derived from an EMBL/GenBank/DDBJ whole genome shotgun (WGS) entry which is preliminary data.</text>
</comment>
<feature type="region of interest" description="Disordered" evidence="1">
    <location>
        <begin position="483"/>
        <end position="507"/>
    </location>
</feature>
<dbReference type="Gene3D" id="2.130.10.10">
    <property type="entry name" value="YVTN repeat-like/Quinoprotein amine dehydrogenase"/>
    <property type="match status" value="1"/>
</dbReference>
<dbReference type="PANTHER" id="PTHR13268:SF0">
    <property type="entry name" value="BCAS3 MICROTUBULE ASSOCIATED CELL MIGRATION FACTOR"/>
    <property type="match status" value="1"/>
</dbReference>
<proteinExistence type="predicted"/>
<accession>A0ABR4N5X9</accession>
<sequence>MAPKAAGQEAMVTRVHVLSLASKSIVYSIELGSSSVCDLRIDVNGRYLALSLRHPSSIRVYAISQGFPLLATYTDVHDSPVCEGPIMEIGPRFIAYTTSMPYQKSNSKQLGVASNGAGASSVGVDGLELPEDDGSGAHGRTSVFANGVISNAGQVATKVAKEIASGVKVIGEFGYHTISNYFAGPPAAPPGAEAAGSSQTSPRFLASAGRADPHQGRAGHTSDHPARRERRRDPRDGVVLIRLLPAVPPVASQDEVSDGRHPLPDPSEPATIISHFKPHSNPVGIMQLDPSQTWLMTASVEGTSIYVWDLSGLFSRSLYSNSGASYSLATGHASGSNGHASDHALASTRASALGAWTSHRRRIQPGQPECIYRCDRGYTSATIEHISVSFDGKWIAASTARGTTHVFNTDFPADAQSASSTSGSGSSIAAPGSTAVGGIAGMPSLVVQNGQALATNGSAAFTGSAGLMSGMNMAGGGGGIGGPGAALISSSPTRRSRSSSSSGKPRAAVTQKLGVLVRLSPRSSFGIVKDLFVANDSGQPAFATASAAGTFAGAEAEGARASVGGAGGSKSSSAHSSAPAVTGAYNSPSGASGNIHMSVFMPSPSNEGKDDENGAGNGIARAGGSLGGKQCQPARQRVLVWDPSLCKLSLFWIDTVPVDDFGKRASTLPPAVAQILASLPRATVVRSMPVDGASEFKILVLPVLKWTLLREPAWDEAFADDQVRGLQCGLETTKADAEAAPDCRDAVGSASSSG</sequence>
<gene>
    <name evidence="2" type="primary">BCAS3_1</name>
    <name evidence="2" type="ORF">HK105_205623</name>
</gene>
<dbReference type="InterPro" id="IPR036322">
    <property type="entry name" value="WD40_repeat_dom_sf"/>
</dbReference>
<feature type="region of interest" description="Disordered" evidence="1">
    <location>
        <begin position="601"/>
        <end position="628"/>
    </location>
</feature>
<name>A0ABR4N5X9_9FUNG</name>
<evidence type="ECO:0000256" key="1">
    <source>
        <dbReference type="SAM" id="MobiDB-lite"/>
    </source>
</evidence>
<dbReference type="EMBL" id="JADGIZ020000029">
    <property type="protein sequence ID" value="KAL2914881.1"/>
    <property type="molecule type" value="Genomic_DNA"/>
</dbReference>
<protein>
    <submittedName>
        <fullName evidence="2">Breast carcinoma amplified sequence 3</fullName>
    </submittedName>
</protein>
<evidence type="ECO:0000313" key="3">
    <source>
        <dbReference type="Proteomes" id="UP001527925"/>
    </source>
</evidence>
<dbReference type="Proteomes" id="UP001527925">
    <property type="component" value="Unassembled WGS sequence"/>
</dbReference>
<dbReference type="SUPFAM" id="SSF50978">
    <property type="entry name" value="WD40 repeat-like"/>
    <property type="match status" value="1"/>
</dbReference>
<dbReference type="PANTHER" id="PTHR13268">
    <property type="entry name" value="BREAST CARCINOMA AMPLIFIED SEQUENCE 3"/>
    <property type="match status" value="1"/>
</dbReference>
<organism evidence="2 3">
    <name type="scientific">Polyrhizophydium stewartii</name>
    <dbReference type="NCBI Taxonomy" id="2732419"/>
    <lineage>
        <taxon>Eukaryota</taxon>
        <taxon>Fungi</taxon>
        <taxon>Fungi incertae sedis</taxon>
        <taxon>Chytridiomycota</taxon>
        <taxon>Chytridiomycota incertae sedis</taxon>
        <taxon>Chytridiomycetes</taxon>
        <taxon>Rhizophydiales</taxon>
        <taxon>Rhizophydiales incertae sedis</taxon>
        <taxon>Polyrhizophydium</taxon>
    </lineage>
</organism>
<feature type="compositionally biased region" description="Low complexity" evidence="1">
    <location>
        <begin position="485"/>
        <end position="502"/>
    </location>
</feature>